<dbReference type="KEGG" id="sre:PTSG_02075"/>
<dbReference type="InterPro" id="IPR000403">
    <property type="entry name" value="PI3/4_kinase_cat_dom"/>
</dbReference>
<dbReference type="PANTHER" id="PTHR10048:SF118">
    <property type="entry name" value="PI-3 KINASE"/>
    <property type="match status" value="1"/>
</dbReference>
<evidence type="ECO:0000259" key="8">
    <source>
        <dbReference type="PROSITE" id="PS51546"/>
    </source>
</evidence>
<dbReference type="GeneID" id="16077151"/>
<dbReference type="EMBL" id="GL832959">
    <property type="protein sequence ID" value="EGD81356.1"/>
    <property type="molecule type" value="Genomic_DNA"/>
</dbReference>
<evidence type="ECO:0000313" key="11">
    <source>
        <dbReference type="Proteomes" id="UP000007799"/>
    </source>
</evidence>
<dbReference type="GO" id="GO:0005886">
    <property type="term" value="C:plasma membrane"/>
    <property type="evidence" value="ECO:0007669"/>
    <property type="project" value="TreeGrafter"/>
</dbReference>
<dbReference type="OMA" id="CCEPQIT"/>
<dbReference type="InterPro" id="IPR029071">
    <property type="entry name" value="Ubiquitin-like_domsf"/>
</dbReference>
<keyword evidence="1" id="KW-0808">Transferase</keyword>
<dbReference type="SMART" id="SM00144">
    <property type="entry name" value="PI3K_rbd"/>
    <property type="match status" value="1"/>
</dbReference>
<sequence>MAGVAGTTSTFTCLLPTGMMVQVRCPVTDTFNDLKEVIWKEAARLPFYAELKDPNGYSIQYVNNSGELTELEDEQHVVNVQAYSNFLKLVERKGSKEEQKFNVRVGNLISKHLSDFDGMRDSEVTAFRRNILSVCYEVASARDHAGREGYALHRFPPSIVRTPLPMHLQKKLQKNSVFLCKIRINDTQESTVKCDVHYTPTKLIANVIRTKHVGQLMGSNKADDYVLKVFGREEYLLGNHKMHEYKYIRHSLTQAMGKKSLSDIPVCLVLETKTAMLQKVPDTDRTQLELLQRRPAPIEERTGGLEDSMWFGTYAENKFRVKIVEAQNLVADRLFGIGVKACIYLGSERLCSAEMTRYVPPSDNPVWGQTLEFNMPIKDIPRNARLCLALHGVWSNPLRTKKKFKYKNEFPLAWVNVSILDFKASLRQGQMQLTTWQYDDEEPEKLLQSDDNAQNKLFYPLGTTITNPIKNATPMLTIEFDSYPHEMKYPGQEMIGRNVRGAVQANPAGRVALELKEMEPVVNSDPLHQFTDKELQLLRQYKVNALRGIEEITLQIKDKAIRNKREYARERMDKLKLESFQLPLDPSLQIHSPTVQKIFGSAQKPMWIKFKVAGSDTDYNAIFKNGDDLRQDMLTLQLISIMDQLWQEDGLNLQMNCYHCLSTGDMVGLLQMVTNADTLWHIQGKVQKVLTSTDVLDKWIRDKNPTDTEYNQACTNFMLSCVGYSIATYVLGIADRHNDNIMVKESGQLFHIDFGHFLGNWKSKFGIKRERVKFILVHDFVEVITQGQGTTSPRWAEFKELCARAFRIVRRKANLFINLLNMMLSTGIPELKSHGDVAYLRSTLFLDDSEEVAVDNFMKEVDIALKDSKSVKVNWAFHGAKHG</sequence>
<dbReference type="SUPFAM" id="SSF56112">
    <property type="entry name" value="Protein kinase-like (PK-like)"/>
    <property type="match status" value="1"/>
</dbReference>
<dbReference type="Gene3D" id="1.10.1070.11">
    <property type="entry name" value="Phosphatidylinositol 3-/4-kinase, catalytic domain"/>
    <property type="match status" value="1"/>
</dbReference>
<organism evidence="10 11">
    <name type="scientific">Salpingoeca rosetta (strain ATCC 50818 / BSB-021)</name>
    <dbReference type="NCBI Taxonomy" id="946362"/>
    <lineage>
        <taxon>Eukaryota</taxon>
        <taxon>Choanoflagellata</taxon>
        <taxon>Craspedida</taxon>
        <taxon>Salpingoecidae</taxon>
        <taxon>Salpingoeca</taxon>
    </lineage>
</organism>
<evidence type="ECO:0000259" key="9">
    <source>
        <dbReference type="PROSITE" id="PS51547"/>
    </source>
</evidence>
<name>F2U2K1_SALR5</name>
<dbReference type="FunFam" id="1.10.1070.11:FF:000001">
    <property type="entry name" value="Phosphatidylinositol 4,5-bisphosphate 3-kinase catalytic subunit"/>
    <property type="match status" value="1"/>
</dbReference>
<dbReference type="GO" id="GO:0005942">
    <property type="term" value="C:phosphatidylinositol 3-kinase complex"/>
    <property type="evidence" value="ECO:0007669"/>
    <property type="project" value="TreeGrafter"/>
</dbReference>
<dbReference type="GO" id="GO:0016477">
    <property type="term" value="P:cell migration"/>
    <property type="evidence" value="ECO:0007669"/>
    <property type="project" value="TreeGrafter"/>
</dbReference>
<dbReference type="SUPFAM" id="SSF54236">
    <property type="entry name" value="Ubiquitin-like"/>
    <property type="match status" value="1"/>
</dbReference>
<dbReference type="Pfam" id="PF00454">
    <property type="entry name" value="PI3_PI4_kinase"/>
    <property type="match status" value="1"/>
</dbReference>
<dbReference type="STRING" id="946362.F2U2K1"/>
<feature type="domain" description="PI3K/PI4K catalytic" evidence="6">
    <location>
        <begin position="592"/>
        <end position="869"/>
    </location>
</feature>
<dbReference type="InterPro" id="IPR011009">
    <property type="entry name" value="Kinase-like_dom_sf"/>
</dbReference>
<dbReference type="GO" id="GO:0043491">
    <property type="term" value="P:phosphatidylinositol 3-kinase/protein kinase B signal transduction"/>
    <property type="evidence" value="ECO:0007669"/>
    <property type="project" value="TreeGrafter"/>
</dbReference>
<comment type="similarity">
    <text evidence="5">Belongs to the PI3/PI4-kinase family.</text>
</comment>
<dbReference type="Pfam" id="PF00792">
    <property type="entry name" value="PI3K_C2"/>
    <property type="match status" value="1"/>
</dbReference>
<evidence type="ECO:0000313" key="10">
    <source>
        <dbReference type="EMBL" id="EGD81356.1"/>
    </source>
</evidence>
<dbReference type="PROSITE" id="PS51546">
    <property type="entry name" value="PI3K_RBD"/>
    <property type="match status" value="1"/>
</dbReference>
<keyword evidence="2" id="KW-0547">Nucleotide-binding</keyword>
<dbReference type="Proteomes" id="UP000007799">
    <property type="component" value="Unassembled WGS sequence"/>
</dbReference>
<dbReference type="GO" id="GO:0005524">
    <property type="term" value="F:ATP binding"/>
    <property type="evidence" value="ECO:0007669"/>
    <property type="project" value="UniProtKB-KW"/>
</dbReference>
<dbReference type="Gene3D" id="2.60.40.150">
    <property type="entry name" value="C2 domain"/>
    <property type="match status" value="1"/>
</dbReference>
<dbReference type="PROSITE" id="PS51547">
    <property type="entry name" value="C2_PI3K"/>
    <property type="match status" value="1"/>
</dbReference>
<evidence type="ECO:0000256" key="4">
    <source>
        <dbReference type="ARBA" id="ARBA00022840"/>
    </source>
</evidence>
<dbReference type="InterPro" id="IPR015433">
    <property type="entry name" value="PI3/4_kinase"/>
</dbReference>
<dbReference type="SUPFAM" id="SSF49562">
    <property type="entry name" value="C2 domain (Calcium/lipid-binding domain, CaLB)"/>
    <property type="match status" value="1"/>
</dbReference>
<protein>
    <submittedName>
        <fullName evidence="10">Phosphoinositide 3-kinase</fullName>
    </submittedName>
</protein>
<evidence type="ECO:0000256" key="5">
    <source>
        <dbReference type="PROSITE-ProRule" id="PRU00880"/>
    </source>
</evidence>
<dbReference type="InterPro" id="IPR003113">
    <property type="entry name" value="PI3K_ABD"/>
</dbReference>
<feature type="domain" description="PI3K-RBD" evidence="8">
    <location>
        <begin position="175"/>
        <end position="264"/>
    </location>
</feature>
<dbReference type="eggNOG" id="KOG0904">
    <property type="taxonomic scope" value="Eukaryota"/>
</dbReference>
<dbReference type="Gene3D" id="3.30.1010.10">
    <property type="entry name" value="Phosphatidylinositol 3-kinase Catalytic Subunit, Chain A, domain 4"/>
    <property type="match status" value="1"/>
</dbReference>
<dbReference type="AlphaFoldDB" id="F2U2K1"/>
<accession>F2U2K1</accession>
<dbReference type="InParanoid" id="F2U2K1"/>
<dbReference type="InterPro" id="IPR002420">
    <property type="entry name" value="PI3K-type_C2_dom"/>
</dbReference>
<dbReference type="SMART" id="SM00143">
    <property type="entry name" value="PI3K_p85B"/>
    <property type="match status" value="1"/>
</dbReference>
<evidence type="ECO:0000256" key="3">
    <source>
        <dbReference type="ARBA" id="ARBA00022777"/>
    </source>
</evidence>
<evidence type="ECO:0000259" key="7">
    <source>
        <dbReference type="PROSITE" id="PS51544"/>
    </source>
</evidence>
<dbReference type="InterPro" id="IPR018936">
    <property type="entry name" value="PI3/4_kinase_CS"/>
</dbReference>
<dbReference type="SMART" id="SM00146">
    <property type="entry name" value="PI3Kc"/>
    <property type="match status" value="1"/>
</dbReference>
<keyword evidence="11" id="KW-1185">Reference proteome</keyword>
<evidence type="ECO:0000259" key="6">
    <source>
        <dbReference type="PROSITE" id="PS50290"/>
    </source>
</evidence>
<dbReference type="InterPro" id="IPR035892">
    <property type="entry name" value="C2_domain_sf"/>
</dbReference>
<dbReference type="SMART" id="SM00142">
    <property type="entry name" value="PI3K_C2"/>
    <property type="match status" value="1"/>
</dbReference>
<dbReference type="RefSeq" id="XP_004996560.1">
    <property type="nucleotide sequence ID" value="XM_004996503.1"/>
</dbReference>
<keyword evidence="4" id="KW-0067">ATP-binding</keyword>
<dbReference type="PROSITE" id="PS51544">
    <property type="entry name" value="PI3K_ABD"/>
    <property type="match status" value="1"/>
</dbReference>
<dbReference type="InterPro" id="IPR000341">
    <property type="entry name" value="PI3K_Ras-bd_dom"/>
</dbReference>
<dbReference type="PANTHER" id="PTHR10048">
    <property type="entry name" value="PHOSPHATIDYLINOSITOL KINASE"/>
    <property type="match status" value="1"/>
</dbReference>
<dbReference type="GO" id="GO:0035005">
    <property type="term" value="F:1-phosphatidylinositol-4-phosphate 3-kinase activity"/>
    <property type="evidence" value="ECO:0007669"/>
    <property type="project" value="TreeGrafter"/>
</dbReference>
<feature type="domain" description="PI3K-ABD" evidence="7">
    <location>
        <begin position="5"/>
        <end position="93"/>
    </location>
</feature>
<evidence type="ECO:0000256" key="1">
    <source>
        <dbReference type="ARBA" id="ARBA00022679"/>
    </source>
</evidence>
<dbReference type="CDD" id="cd05165">
    <property type="entry name" value="PI3Kc_I"/>
    <property type="match status" value="1"/>
</dbReference>
<keyword evidence="3 10" id="KW-0418">Kinase</keyword>
<reference evidence="10" key="1">
    <citation type="submission" date="2009-08" db="EMBL/GenBank/DDBJ databases">
        <title>Annotation of Salpingoeca rosetta.</title>
        <authorList>
            <consortium name="The Broad Institute Genome Sequencing Platform"/>
            <person name="Russ C."/>
            <person name="Cuomo C."/>
            <person name="Burger G."/>
            <person name="Gray M.W."/>
            <person name="Holland P.W.H."/>
            <person name="King N."/>
            <person name="Lang F.B.F."/>
            <person name="Roger A.J."/>
            <person name="Ruiz-Trillo I."/>
            <person name="Young S.K."/>
            <person name="Zeng Q."/>
            <person name="Gargeya S."/>
            <person name="Alvarado L."/>
            <person name="Berlin A."/>
            <person name="Chapman S.B."/>
            <person name="Chen Z."/>
            <person name="Freedman E."/>
            <person name="Gellesch M."/>
            <person name="Goldberg J."/>
            <person name="Griggs A."/>
            <person name="Gujja S."/>
            <person name="Heilman E."/>
            <person name="Heiman D."/>
            <person name="Howarth C."/>
            <person name="Mehta T."/>
            <person name="Neiman D."/>
            <person name="Pearson M."/>
            <person name="Roberts A."/>
            <person name="Saif S."/>
            <person name="Shea T."/>
            <person name="Shenoy N."/>
            <person name="Sisk P."/>
            <person name="Stolte C."/>
            <person name="Sykes S."/>
            <person name="White J."/>
            <person name="Yandava C."/>
            <person name="Haas B."/>
            <person name="Nusbaum C."/>
            <person name="Birren B."/>
        </authorList>
    </citation>
    <scope>NUCLEOTIDE SEQUENCE</scope>
    <source>
        <strain evidence="10">ATCC 50818</strain>
    </source>
</reference>
<gene>
    <name evidence="10" type="ORF">PTSG_02075</name>
</gene>
<feature type="domain" description="C2 PI3K-type" evidence="9">
    <location>
        <begin position="315"/>
        <end position="481"/>
    </location>
</feature>
<dbReference type="Pfam" id="PF00794">
    <property type="entry name" value="PI3K_rbd"/>
    <property type="match status" value="1"/>
</dbReference>
<dbReference type="GO" id="GO:0005737">
    <property type="term" value="C:cytoplasm"/>
    <property type="evidence" value="ECO:0007669"/>
    <property type="project" value="UniProtKB-ARBA"/>
</dbReference>
<dbReference type="FunCoup" id="F2U2K1">
    <property type="interactions" value="1186"/>
</dbReference>
<proteinExistence type="inferred from homology"/>
<dbReference type="GO" id="GO:0016303">
    <property type="term" value="F:1-phosphatidylinositol-3-kinase activity"/>
    <property type="evidence" value="ECO:0007669"/>
    <property type="project" value="TreeGrafter"/>
</dbReference>
<dbReference type="PROSITE" id="PS50290">
    <property type="entry name" value="PI3_4_KINASE_3"/>
    <property type="match status" value="1"/>
</dbReference>
<dbReference type="Gene3D" id="3.10.20.770">
    <property type="match status" value="1"/>
</dbReference>
<evidence type="ECO:0000256" key="2">
    <source>
        <dbReference type="ARBA" id="ARBA00022741"/>
    </source>
</evidence>
<dbReference type="InterPro" id="IPR036940">
    <property type="entry name" value="PI3/4_kinase_cat_sf"/>
</dbReference>
<dbReference type="OrthoDB" id="67688at2759"/>
<dbReference type="Pfam" id="PF02192">
    <property type="entry name" value="PI3K_p85B"/>
    <property type="match status" value="1"/>
</dbReference>
<dbReference type="PROSITE" id="PS00916">
    <property type="entry name" value="PI3_4_KINASE_2"/>
    <property type="match status" value="1"/>
</dbReference>
<dbReference type="PROSITE" id="PS00915">
    <property type="entry name" value="PI3_4_KINASE_1"/>
    <property type="match status" value="1"/>
</dbReference>
<dbReference type="GO" id="GO:0048015">
    <property type="term" value="P:phosphatidylinositol-mediated signaling"/>
    <property type="evidence" value="ECO:0007669"/>
    <property type="project" value="TreeGrafter"/>
</dbReference>